<feature type="domain" description="Peptidase M13 N-terminal" evidence="1">
    <location>
        <begin position="2"/>
        <end position="65"/>
    </location>
</feature>
<evidence type="ECO:0000313" key="3">
    <source>
        <dbReference type="Proteomes" id="UP000759131"/>
    </source>
</evidence>
<dbReference type="Pfam" id="PF05649">
    <property type="entry name" value="Peptidase_M13_N"/>
    <property type="match status" value="1"/>
</dbReference>
<protein>
    <recommendedName>
        <fullName evidence="1">Peptidase M13 N-terminal domain-containing protein</fullName>
    </recommendedName>
</protein>
<organism evidence="2">
    <name type="scientific">Medioppia subpectinata</name>
    <dbReference type="NCBI Taxonomy" id="1979941"/>
    <lineage>
        <taxon>Eukaryota</taxon>
        <taxon>Metazoa</taxon>
        <taxon>Ecdysozoa</taxon>
        <taxon>Arthropoda</taxon>
        <taxon>Chelicerata</taxon>
        <taxon>Arachnida</taxon>
        <taxon>Acari</taxon>
        <taxon>Acariformes</taxon>
        <taxon>Sarcoptiformes</taxon>
        <taxon>Oribatida</taxon>
        <taxon>Brachypylina</taxon>
        <taxon>Oppioidea</taxon>
        <taxon>Oppiidae</taxon>
        <taxon>Medioppia</taxon>
    </lineage>
</organism>
<evidence type="ECO:0000259" key="1">
    <source>
        <dbReference type="Pfam" id="PF05649"/>
    </source>
</evidence>
<dbReference type="AlphaFoldDB" id="A0A7R9LXA8"/>
<gene>
    <name evidence="2" type="ORF">OSB1V03_LOCUS22490</name>
</gene>
<dbReference type="OrthoDB" id="6671782at2759"/>
<dbReference type="InterPro" id="IPR042089">
    <property type="entry name" value="Peptidase_M13_dom_2"/>
</dbReference>
<keyword evidence="3" id="KW-1185">Reference proteome</keyword>
<dbReference type="GO" id="GO:0006508">
    <property type="term" value="P:proteolysis"/>
    <property type="evidence" value="ECO:0007669"/>
    <property type="project" value="InterPro"/>
</dbReference>
<accession>A0A7R9LXA8</accession>
<evidence type="ECO:0000313" key="2">
    <source>
        <dbReference type="EMBL" id="CAD7649652.1"/>
    </source>
</evidence>
<dbReference type="EMBL" id="OC903061">
    <property type="protein sequence ID" value="CAD7649652.1"/>
    <property type="molecule type" value="Genomic_DNA"/>
</dbReference>
<dbReference type="Gene3D" id="1.10.1380.10">
    <property type="entry name" value="Neutral endopeptidase , domain2"/>
    <property type="match status" value="1"/>
</dbReference>
<proteinExistence type="predicted"/>
<dbReference type="InterPro" id="IPR008753">
    <property type="entry name" value="Peptidase_M13_N"/>
</dbReference>
<reference evidence="2" key="1">
    <citation type="submission" date="2020-11" db="EMBL/GenBank/DDBJ databases">
        <authorList>
            <person name="Tran Van P."/>
        </authorList>
    </citation>
    <scope>NUCLEOTIDE SEQUENCE</scope>
</reference>
<dbReference type="EMBL" id="CAJPIZ010048486">
    <property type="protein sequence ID" value="CAG2122544.1"/>
    <property type="molecule type" value="Genomic_DNA"/>
</dbReference>
<dbReference type="Proteomes" id="UP000759131">
    <property type="component" value="Unassembled WGS sequence"/>
</dbReference>
<name>A0A7R9LXA8_9ACAR</name>
<sequence length="67" mass="7588">MLITIFVDIDDKNNSRRVLYLDQPSLGLFDRDLLLKGMNDTSVSAYFDLMVKSAVLLGAQKDTAHRQ</sequence>
<feature type="non-terminal residue" evidence="2">
    <location>
        <position position="1"/>
    </location>
</feature>
<dbReference type="SUPFAM" id="SSF55486">
    <property type="entry name" value="Metalloproteases ('zincins'), catalytic domain"/>
    <property type="match status" value="1"/>
</dbReference>